<dbReference type="EMBL" id="CAXAMN010020047">
    <property type="protein sequence ID" value="CAK9055599.1"/>
    <property type="molecule type" value="Genomic_DNA"/>
</dbReference>
<evidence type="ECO:0000256" key="1">
    <source>
        <dbReference type="SAM" id="MobiDB-lite"/>
    </source>
</evidence>
<comment type="caution">
    <text evidence="2">The sequence shown here is derived from an EMBL/GenBank/DDBJ whole genome shotgun (WGS) entry which is preliminary data.</text>
</comment>
<dbReference type="SUPFAM" id="SSF53254">
    <property type="entry name" value="Phosphoglycerate mutase-like"/>
    <property type="match status" value="1"/>
</dbReference>
<feature type="compositionally biased region" description="Low complexity" evidence="1">
    <location>
        <begin position="111"/>
        <end position="125"/>
    </location>
</feature>
<gene>
    <name evidence="2" type="ORF">CCMP2556_LOCUS27643</name>
</gene>
<name>A0ABP0MZX3_9DINO</name>
<keyword evidence="3" id="KW-1185">Reference proteome</keyword>
<feature type="compositionally biased region" description="Basic and acidic residues" evidence="1">
    <location>
        <begin position="69"/>
        <end position="80"/>
    </location>
</feature>
<dbReference type="Proteomes" id="UP001642484">
    <property type="component" value="Unassembled WGS sequence"/>
</dbReference>
<protein>
    <submittedName>
        <fullName evidence="2">Uncharacterized protein</fullName>
    </submittedName>
</protein>
<feature type="compositionally biased region" description="Basic and acidic residues" evidence="1">
    <location>
        <begin position="19"/>
        <end position="30"/>
    </location>
</feature>
<reference evidence="2 3" key="1">
    <citation type="submission" date="2024-02" db="EMBL/GenBank/DDBJ databases">
        <authorList>
            <person name="Chen Y."/>
            <person name="Shah S."/>
            <person name="Dougan E. K."/>
            <person name="Thang M."/>
            <person name="Chan C."/>
        </authorList>
    </citation>
    <scope>NUCLEOTIDE SEQUENCE [LARGE SCALE GENOMIC DNA]</scope>
</reference>
<proteinExistence type="predicted"/>
<accession>A0ABP0MZX3</accession>
<feature type="region of interest" description="Disordered" evidence="1">
    <location>
        <begin position="1"/>
        <end position="137"/>
    </location>
</feature>
<feature type="compositionally biased region" description="Basic and acidic residues" evidence="1">
    <location>
        <begin position="44"/>
        <end position="53"/>
    </location>
</feature>
<dbReference type="InterPro" id="IPR029033">
    <property type="entry name" value="His_PPase_superfam"/>
</dbReference>
<dbReference type="Gene3D" id="3.40.50.1240">
    <property type="entry name" value="Phosphoglycerate mutase-like"/>
    <property type="match status" value="1"/>
</dbReference>
<organism evidence="2 3">
    <name type="scientific">Durusdinium trenchii</name>
    <dbReference type="NCBI Taxonomy" id="1381693"/>
    <lineage>
        <taxon>Eukaryota</taxon>
        <taxon>Sar</taxon>
        <taxon>Alveolata</taxon>
        <taxon>Dinophyceae</taxon>
        <taxon>Suessiales</taxon>
        <taxon>Symbiodiniaceae</taxon>
        <taxon>Durusdinium</taxon>
    </lineage>
</organism>
<evidence type="ECO:0000313" key="2">
    <source>
        <dbReference type="EMBL" id="CAK9055599.1"/>
    </source>
</evidence>
<sequence length="732" mass="81058">MDDSDEERYRRSRSPSFTKAREETRSDAKSHSLRRALGRVVSKLQDKEQEKQQKPRPQPPKEAPPSLRSRVEQIVRRSQEWEQVEVEEQATPSPAKRGGALELLKSKVGTASARAVRAPKAAAKGGARGGGTIPRKESNLRDVLRKVVDKIQTEGDRSRVTIHPWRRVAWRVVPEVAGGAAGDAGRASRGPLHGAAYDGDEGDGCTASGHWRINDPKILEKLSGSMIAFHFSGWASWPTSHWSESRGLRPSVEKGSFNLVGGFNDWDAEAEPMHDCSSSVLKIRPTAPMGQQRGVQREEFQILRNGSWEHRLFPAGGTEETVIVLRPGQRSAAAVSNAHVEGHGRNWAETLKLLQMKGRRQVEKDPKPELQASSVLVFRHCPRSTHANGIVDVPGFDYYNNYSEEEWPLWPVPAMHCLPRGLDILQAQGRFLKSSLPGPIFVIADTVFRDNQTAHALLEGFDMLPSNKTLLSIHAPFSNSSTCKYLSGEKSLEALKESMSRIPNPASYSTVMTKLSEILGPGAAGNWSNYSCEAYFDESQSKVKMRGACYAASDFVERLFMEWAGGLTLGWNKLIPSELPSLMRLHDWARTVYNAVPPLEARLQASISHWVLKGLERPGTTVFAGHDTTLNALQAILGLSWIPTPWPPNATMPASALRFDRVGKEVNISYIYVQNYSEETGVMATVPVTTLFGDAFGSLSWSEFKHLAKRNTVKDCVNVSDWPLVEEEGGTQ</sequence>
<evidence type="ECO:0000313" key="3">
    <source>
        <dbReference type="Proteomes" id="UP001642484"/>
    </source>
</evidence>